<dbReference type="RefSeq" id="WP_307272173.1">
    <property type="nucleotide sequence ID" value="NZ_JAUSVX010000003.1"/>
</dbReference>
<keyword evidence="1" id="KW-0812">Transmembrane</keyword>
<evidence type="ECO:0000256" key="1">
    <source>
        <dbReference type="SAM" id="Phobius"/>
    </source>
</evidence>
<keyword evidence="1" id="KW-0472">Membrane</keyword>
<name>A0ABU0J5A4_9HYPH</name>
<organism evidence="2 3">
    <name type="scientific">Labrys wisconsinensis</name>
    <dbReference type="NCBI Taxonomy" id="425677"/>
    <lineage>
        <taxon>Bacteria</taxon>
        <taxon>Pseudomonadati</taxon>
        <taxon>Pseudomonadota</taxon>
        <taxon>Alphaproteobacteria</taxon>
        <taxon>Hyphomicrobiales</taxon>
        <taxon>Xanthobacteraceae</taxon>
        <taxon>Labrys</taxon>
    </lineage>
</organism>
<gene>
    <name evidence="2" type="ORF">QO011_002458</name>
</gene>
<keyword evidence="3" id="KW-1185">Reference proteome</keyword>
<evidence type="ECO:0000313" key="2">
    <source>
        <dbReference type="EMBL" id="MDQ0469447.1"/>
    </source>
</evidence>
<protein>
    <submittedName>
        <fullName evidence="2">Uncharacterized protein</fullName>
    </submittedName>
</protein>
<feature type="transmembrane region" description="Helical" evidence="1">
    <location>
        <begin position="21"/>
        <end position="41"/>
    </location>
</feature>
<comment type="caution">
    <text evidence="2">The sequence shown here is derived from an EMBL/GenBank/DDBJ whole genome shotgun (WGS) entry which is preliminary data.</text>
</comment>
<sequence>MPSLSEGPSRAAPSSGLGATLRRLPIALAVAVGGWVTVDLLDTDAAAGGDYDTLFMLGFLSVVMLPWMLSPAIEARRGWIRRAVSAARDGMDRSSSD</sequence>
<reference evidence="2 3" key="1">
    <citation type="submission" date="2023-07" db="EMBL/GenBank/DDBJ databases">
        <title>Genomic Encyclopedia of Type Strains, Phase IV (KMG-IV): sequencing the most valuable type-strain genomes for metagenomic binning, comparative biology and taxonomic classification.</title>
        <authorList>
            <person name="Goeker M."/>
        </authorList>
    </citation>
    <scope>NUCLEOTIDE SEQUENCE [LARGE SCALE GENOMIC DNA]</scope>
    <source>
        <strain evidence="2 3">DSM 19619</strain>
    </source>
</reference>
<proteinExistence type="predicted"/>
<keyword evidence="1" id="KW-1133">Transmembrane helix</keyword>
<dbReference type="Proteomes" id="UP001242480">
    <property type="component" value="Unassembled WGS sequence"/>
</dbReference>
<dbReference type="EMBL" id="JAUSVX010000003">
    <property type="protein sequence ID" value="MDQ0469447.1"/>
    <property type="molecule type" value="Genomic_DNA"/>
</dbReference>
<accession>A0ABU0J5A4</accession>
<evidence type="ECO:0000313" key="3">
    <source>
        <dbReference type="Proteomes" id="UP001242480"/>
    </source>
</evidence>
<feature type="transmembrane region" description="Helical" evidence="1">
    <location>
        <begin position="53"/>
        <end position="73"/>
    </location>
</feature>